<evidence type="ECO:0000313" key="10">
    <source>
        <dbReference type="Proteomes" id="UP000623129"/>
    </source>
</evidence>
<evidence type="ECO:0000256" key="6">
    <source>
        <dbReference type="SAM" id="MobiDB-lite"/>
    </source>
</evidence>
<feature type="compositionally biased region" description="Low complexity" evidence="6">
    <location>
        <begin position="277"/>
        <end position="290"/>
    </location>
</feature>
<dbReference type="Pfam" id="PF08880">
    <property type="entry name" value="QLQ"/>
    <property type="match status" value="1"/>
</dbReference>
<accession>A0A833VIC5</accession>
<keyword evidence="10" id="KW-1185">Reference proteome</keyword>
<dbReference type="GO" id="GO:0006351">
    <property type="term" value="P:DNA-templated transcription"/>
    <property type="evidence" value="ECO:0007669"/>
    <property type="project" value="UniProtKB-UniRule"/>
</dbReference>
<evidence type="ECO:0000256" key="5">
    <source>
        <dbReference type="RuleBase" id="RU367127"/>
    </source>
</evidence>
<feature type="short sequence motif" description="Bipartite nuclear localization signal" evidence="4">
    <location>
        <begin position="222"/>
        <end position="232"/>
    </location>
</feature>
<dbReference type="InterPro" id="IPR031137">
    <property type="entry name" value="GRF"/>
</dbReference>
<evidence type="ECO:0000256" key="4">
    <source>
        <dbReference type="PROSITE-ProRule" id="PRU01002"/>
    </source>
</evidence>
<evidence type="ECO:0000313" key="9">
    <source>
        <dbReference type="EMBL" id="KAF3323773.1"/>
    </source>
</evidence>
<dbReference type="PANTHER" id="PTHR31602:SF42">
    <property type="entry name" value="GROWTH-REGULATING FACTOR 2"/>
    <property type="match status" value="1"/>
</dbReference>
<sequence>MDFGGVLTMDSFLASSSSSSSSLSTSNGAFSEHNKGLFASSCLKHTRSSGDLEATDLGFPKMARTEMKMRHEHSKYSSYRPGSGSLFPGGTQMLSFSSPGKESCSVLSSDGALPYHHHHHHSSQSSLEPSYFRNGEASMNNGIMSRIRGPFTPSQWMELEHQALIYKYIVANAPVPTALLISIRRSLAPAAFSPFSSFASSPMGWGPLHLGYAGSSDPEPGRCRRTDGKKWRCSRDAVPDQKYCERHINRGRHRSRKHVEGRTANAGQAPMRPAPAPDSNAGGSSAAAHTSAGDLNRALLNEPSTTDHGSPSLSLLTCTNQKALETSFSNGNKPENMFEATNGWTHIEEAQSDATQLSIAIPVATPDFSSSWSSHENLNLAPLALSHTFNGTIPVSWESSVGGPLGEVLNNSNTNYASKDQSNNCRSLNLSTDSWDLIPNLNSSPTGVLQKNNFGSVSSSNVSSPRPDNGVICSDQSITLL</sequence>
<dbReference type="EMBL" id="SWLB01000023">
    <property type="protein sequence ID" value="KAF3323773.1"/>
    <property type="molecule type" value="Genomic_DNA"/>
</dbReference>
<keyword evidence="5" id="KW-0805">Transcription regulation</keyword>
<dbReference type="InterPro" id="IPR014977">
    <property type="entry name" value="WRC_dom"/>
</dbReference>
<protein>
    <recommendedName>
        <fullName evidence="5">Growth-regulating factor</fullName>
    </recommendedName>
</protein>
<dbReference type="InterPro" id="IPR014978">
    <property type="entry name" value="Gln-Leu-Gln_QLQ"/>
</dbReference>
<comment type="caution">
    <text evidence="9">The sequence shown here is derived from an EMBL/GenBank/DDBJ whole genome shotgun (WGS) entry which is preliminary data.</text>
</comment>
<evidence type="ECO:0000256" key="2">
    <source>
        <dbReference type="ARBA" id="ARBA00008122"/>
    </source>
</evidence>
<evidence type="ECO:0000256" key="3">
    <source>
        <dbReference type="ARBA" id="ARBA00023242"/>
    </source>
</evidence>
<comment type="similarity">
    <text evidence="2 5">Belongs to the GRF family.</text>
</comment>
<dbReference type="Proteomes" id="UP000623129">
    <property type="component" value="Unassembled WGS sequence"/>
</dbReference>
<feature type="short sequence motif" description="Bipartite nuclear localization signal" evidence="4">
    <location>
        <begin position="250"/>
        <end position="257"/>
    </location>
</feature>
<dbReference type="GO" id="GO:0005634">
    <property type="term" value="C:nucleus"/>
    <property type="evidence" value="ECO:0007669"/>
    <property type="project" value="UniProtKB-SubCell"/>
</dbReference>
<dbReference type="AlphaFoldDB" id="A0A833VIC5"/>
<keyword evidence="3 4" id="KW-0539">Nucleus</keyword>
<dbReference type="PROSITE" id="PS51666">
    <property type="entry name" value="QLQ"/>
    <property type="match status" value="1"/>
</dbReference>
<reference evidence="9" key="1">
    <citation type="submission" date="2020-01" db="EMBL/GenBank/DDBJ databases">
        <title>Genome sequence of Kobresia littledalei, the first chromosome-level genome in the family Cyperaceae.</title>
        <authorList>
            <person name="Qu G."/>
        </authorList>
    </citation>
    <scope>NUCLEOTIDE SEQUENCE</scope>
    <source>
        <strain evidence="9">C.B.Clarke</strain>
        <tissue evidence="9">Leaf</tissue>
    </source>
</reference>
<feature type="region of interest" description="Disordered" evidence="6">
    <location>
        <begin position="244"/>
        <end position="290"/>
    </location>
</feature>
<comment type="domain">
    <text evidence="5">The QLQ domain and WRC domain may be involved in protein-protein interaction and DNA-binding, respectively.</text>
</comment>
<evidence type="ECO:0000259" key="7">
    <source>
        <dbReference type="PROSITE" id="PS51666"/>
    </source>
</evidence>
<gene>
    <name evidence="9" type="ORF">FCM35_KLT12504</name>
</gene>
<proteinExistence type="inferred from homology"/>
<keyword evidence="5" id="KW-0804">Transcription</keyword>
<dbReference type="Pfam" id="PF08879">
    <property type="entry name" value="WRC"/>
    <property type="match status" value="1"/>
</dbReference>
<dbReference type="PROSITE" id="PS51667">
    <property type="entry name" value="WRC"/>
    <property type="match status" value="1"/>
</dbReference>
<dbReference type="SMART" id="SM00951">
    <property type="entry name" value="QLQ"/>
    <property type="match status" value="1"/>
</dbReference>
<feature type="compositionally biased region" description="Basic residues" evidence="6">
    <location>
        <begin position="249"/>
        <end position="259"/>
    </location>
</feature>
<dbReference type="GO" id="GO:0006355">
    <property type="term" value="P:regulation of DNA-templated transcription"/>
    <property type="evidence" value="ECO:0007669"/>
    <property type="project" value="InterPro"/>
</dbReference>
<comment type="function">
    <text evidence="5">Transcription activator.</text>
</comment>
<dbReference type="OrthoDB" id="1927209at2759"/>
<organism evidence="9 10">
    <name type="scientific">Carex littledalei</name>
    <dbReference type="NCBI Taxonomy" id="544730"/>
    <lineage>
        <taxon>Eukaryota</taxon>
        <taxon>Viridiplantae</taxon>
        <taxon>Streptophyta</taxon>
        <taxon>Embryophyta</taxon>
        <taxon>Tracheophyta</taxon>
        <taxon>Spermatophyta</taxon>
        <taxon>Magnoliopsida</taxon>
        <taxon>Liliopsida</taxon>
        <taxon>Poales</taxon>
        <taxon>Cyperaceae</taxon>
        <taxon>Cyperoideae</taxon>
        <taxon>Cariceae</taxon>
        <taxon>Carex</taxon>
        <taxon>Carex subgen. Euthyceras</taxon>
    </lineage>
</organism>
<dbReference type="PANTHER" id="PTHR31602">
    <property type="entry name" value="GROWTH-REGULATING FACTOR 5"/>
    <property type="match status" value="1"/>
</dbReference>
<comment type="subcellular location">
    <subcellularLocation>
        <location evidence="1 4 5">Nucleus</location>
    </subcellularLocation>
</comment>
<dbReference type="GO" id="GO:0032502">
    <property type="term" value="P:developmental process"/>
    <property type="evidence" value="ECO:0007669"/>
    <property type="project" value="InterPro"/>
</dbReference>
<evidence type="ECO:0000259" key="8">
    <source>
        <dbReference type="PROSITE" id="PS51667"/>
    </source>
</evidence>
<dbReference type="GO" id="GO:0005524">
    <property type="term" value="F:ATP binding"/>
    <property type="evidence" value="ECO:0007669"/>
    <property type="project" value="UniProtKB-UniRule"/>
</dbReference>
<feature type="domain" description="QLQ" evidence="7">
    <location>
        <begin position="150"/>
        <end position="185"/>
    </location>
</feature>
<evidence type="ECO:0000256" key="1">
    <source>
        <dbReference type="ARBA" id="ARBA00004123"/>
    </source>
</evidence>
<keyword evidence="5" id="KW-0010">Activator</keyword>
<name>A0A833VIC5_9POAL</name>
<feature type="domain" description="WRC" evidence="8">
    <location>
        <begin position="217"/>
        <end position="261"/>
    </location>
</feature>